<keyword evidence="3" id="KW-1185">Reference proteome</keyword>
<organism evidence="2 3">
    <name type="scientific">Roseovarius litorisediminis</name>
    <dbReference type="NCBI Taxonomy" id="1312363"/>
    <lineage>
        <taxon>Bacteria</taxon>
        <taxon>Pseudomonadati</taxon>
        <taxon>Pseudomonadota</taxon>
        <taxon>Alphaproteobacteria</taxon>
        <taxon>Rhodobacterales</taxon>
        <taxon>Roseobacteraceae</taxon>
        <taxon>Roseovarius</taxon>
    </lineage>
</organism>
<dbReference type="RefSeq" id="WP_139837717.1">
    <property type="nucleotide sequence ID" value="NZ_FWFL01000003.1"/>
</dbReference>
<keyword evidence="1" id="KW-0732">Signal</keyword>
<accession>A0A1Y5S4Q9</accession>
<feature type="signal peptide" evidence="1">
    <location>
        <begin position="1"/>
        <end position="27"/>
    </location>
</feature>
<dbReference type="AlphaFoldDB" id="A0A1Y5S4Q9"/>
<reference evidence="2 3" key="1">
    <citation type="submission" date="2017-03" db="EMBL/GenBank/DDBJ databases">
        <authorList>
            <person name="Afonso C.L."/>
            <person name="Miller P.J."/>
            <person name="Scott M.A."/>
            <person name="Spackman E."/>
            <person name="Goraichik I."/>
            <person name="Dimitrov K.M."/>
            <person name="Suarez D.L."/>
            <person name="Swayne D.E."/>
        </authorList>
    </citation>
    <scope>NUCLEOTIDE SEQUENCE [LARGE SCALE GENOMIC DNA]</scope>
    <source>
        <strain evidence="2 3">CECT 8287</strain>
    </source>
</reference>
<sequence>MIANSKKFLTVPLVFCLLASCSTPSSDDGQQRVLAVVNEGSEPIISLYAGRPGTTPGSREPTMELISRNAEGMVDFLPFGANIQPGRGGKFNIDDGNGTCVFEVYVQFLDRFSQKNEGDVCKMTREGTVWRVSN</sequence>
<evidence type="ECO:0000313" key="3">
    <source>
        <dbReference type="Proteomes" id="UP000193827"/>
    </source>
</evidence>
<dbReference type="EMBL" id="FWFL01000003">
    <property type="protein sequence ID" value="SLN29735.1"/>
    <property type="molecule type" value="Genomic_DNA"/>
</dbReference>
<dbReference type="PROSITE" id="PS51257">
    <property type="entry name" value="PROKAR_LIPOPROTEIN"/>
    <property type="match status" value="1"/>
</dbReference>
<proteinExistence type="predicted"/>
<name>A0A1Y5S4Q9_9RHOB</name>
<dbReference type="OrthoDB" id="4736977at2"/>
<evidence type="ECO:0008006" key="4">
    <source>
        <dbReference type="Google" id="ProtNLM"/>
    </source>
</evidence>
<evidence type="ECO:0000256" key="1">
    <source>
        <dbReference type="SAM" id="SignalP"/>
    </source>
</evidence>
<protein>
    <recommendedName>
        <fullName evidence="4">Lipoprotein</fullName>
    </recommendedName>
</protein>
<gene>
    <name evidence="2" type="ORF">PEL8287_01361</name>
</gene>
<evidence type="ECO:0000313" key="2">
    <source>
        <dbReference type="EMBL" id="SLN29735.1"/>
    </source>
</evidence>
<feature type="chain" id="PRO_5012283183" description="Lipoprotein" evidence="1">
    <location>
        <begin position="28"/>
        <end position="134"/>
    </location>
</feature>
<dbReference type="Proteomes" id="UP000193827">
    <property type="component" value="Unassembled WGS sequence"/>
</dbReference>